<keyword evidence="8" id="KW-1185">Reference proteome</keyword>
<gene>
    <name evidence="7" type="ORF">Rai3103_14065</name>
</gene>
<dbReference type="InterPro" id="IPR009057">
    <property type="entry name" value="Homeodomain-like_sf"/>
</dbReference>
<dbReference type="InterPro" id="IPR001647">
    <property type="entry name" value="HTH_TetR"/>
</dbReference>
<evidence type="ECO:0000313" key="8">
    <source>
        <dbReference type="Proteomes" id="UP000386847"/>
    </source>
</evidence>
<evidence type="ECO:0000256" key="2">
    <source>
        <dbReference type="ARBA" id="ARBA00023125"/>
    </source>
</evidence>
<feature type="region of interest" description="Disordered" evidence="5">
    <location>
        <begin position="1"/>
        <end position="36"/>
    </location>
</feature>
<feature type="DNA-binding region" description="H-T-H motif" evidence="4">
    <location>
        <begin position="64"/>
        <end position="83"/>
    </location>
</feature>
<dbReference type="EMBL" id="CP045725">
    <property type="protein sequence ID" value="QGF24572.1"/>
    <property type="molecule type" value="Genomic_DNA"/>
</dbReference>
<sequence length="233" mass="25801">MHPMDHEFKGANRARTGPRSRPAAQRSARRYDSAGRREAAEKRRLLVLDAARARFLSDGFVATTVAQVARDAEVSPEFIYKAFGSKAELAAAVWDRALAGRGERPAYTRSDEVSSSAHDPRVILRNWAVLSAEVSELGAPLQAMMRAAAQVDADAARMFTEVERQREARMTHNAAYLIEGGHVRPGLTADQVRDILLLVAGELYESLVLHRGWPTDAYIELAYRFLASTLLPE</sequence>
<dbReference type="KEGG" id="rain:Rai3103_14065"/>
<organism evidence="7 8">
    <name type="scientific">Raineyella fluvialis</name>
    <dbReference type="NCBI Taxonomy" id="2662261"/>
    <lineage>
        <taxon>Bacteria</taxon>
        <taxon>Bacillati</taxon>
        <taxon>Actinomycetota</taxon>
        <taxon>Actinomycetes</taxon>
        <taxon>Propionibacteriales</taxon>
        <taxon>Propionibacteriaceae</taxon>
        <taxon>Raineyella</taxon>
    </lineage>
</organism>
<protein>
    <submittedName>
        <fullName evidence="7">TetR family transcriptional regulator</fullName>
    </submittedName>
</protein>
<dbReference type="PANTHER" id="PTHR30055">
    <property type="entry name" value="HTH-TYPE TRANSCRIPTIONAL REGULATOR RUTR"/>
    <property type="match status" value="1"/>
</dbReference>
<dbReference type="InterPro" id="IPR050109">
    <property type="entry name" value="HTH-type_TetR-like_transc_reg"/>
</dbReference>
<proteinExistence type="predicted"/>
<dbReference type="GO" id="GO:0000976">
    <property type="term" value="F:transcription cis-regulatory region binding"/>
    <property type="evidence" value="ECO:0007669"/>
    <property type="project" value="TreeGrafter"/>
</dbReference>
<evidence type="ECO:0000256" key="1">
    <source>
        <dbReference type="ARBA" id="ARBA00023015"/>
    </source>
</evidence>
<dbReference type="AlphaFoldDB" id="A0A5Q2FCD9"/>
<dbReference type="Proteomes" id="UP000386847">
    <property type="component" value="Chromosome"/>
</dbReference>
<dbReference type="Pfam" id="PF00440">
    <property type="entry name" value="TetR_N"/>
    <property type="match status" value="1"/>
</dbReference>
<feature type="domain" description="HTH tetR-type" evidence="6">
    <location>
        <begin position="41"/>
        <end position="101"/>
    </location>
</feature>
<keyword evidence="3" id="KW-0804">Transcription</keyword>
<keyword evidence="1" id="KW-0805">Transcription regulation</keyword>
<dbReference type="Gene3D" id="1.10.357.10">
    <property type="entry name" value="Tetracycline Repressor, domain 2"/>
    <property type="match status" value="1"/>
</dbReference>
<evidence type="ECO:0000256" key="5">
    <source>
        <dbReference type="SAM" id="MobiDB-lite"/>
    </source>
</evidence>
<dbReference type="PROSITE" id="PS50977">
    <property type="entry name" value="HTH_TETR_2"/>
    <property type="match status" value="1"/>
</dbReference>
<evidence type="ECO:0000256" key="3">
    <source>
        <dbReference type="ARBA" id="ARBA00023163"/>
    </source>
</evidence>
<dbReference type="PANTHER" id="PTHR30055:SF234">
    <property type="entry name" value="HTH-TYPE TRANSCRIPTIONAL REGULATOR BETI"/>
    <property type="match status" value="1"/>
</dbReference>
<accession>A0A5Q2FCD9</accession>
<feature type="compositionally biased region" description="Basic and acidic residues" evidence="5">
    <location>
        <begin position="1"/>
        <end position="10"/>
    </location>
</feature>
<evidence type="ECO:0000313" key="7">
    <source>
        <dbReference type="EMBL" id="QGF24572.1"/>
    </source>
</evidence>
<dbReference type="GO" id="GO:0003700">
    <property type="term" value="F:DNA-binding transcription factor activity"/>
    <property type="evidence" value="ECO:0007669"/>
    <property type="project" value="TreeGrafter"/>
</dbReference>
<reference evidence="7 8" key="1">
    <citation type="submission" date="2019-10" db="EMBL/GenBank/DDBJ databases">
        <title>Genomic analysis of Raineyella sp. CBA3103.</title>
        <authorList>
            <person name="Roh S.W."/>
        </authorList>
    </citation>
    <scope>NUCLEOTIDE SEQUENCE [LARGE SCALE GENOMIC DNA]</scope>
    <source>
        <strain evidence="7 8">CBA3103</strain>
    </source>
</reference>
<name>A0A5Q2FCD9_9ACTN</name>
<evidence type="ECO:0000259" key="6">
    <source>
        <dbReference type="PROSITE" id="PS50977"/>
    </source>
</evidence>
<evidence type="ECO:0000256" key="4">
    <source>
        <dbReference type="PROSITE-ProRule" id="PRU00335"/>
    </source>
</evidence>
<keyword evidence="2 4" id="KW-0238">DNA-binding</keyword>
<dbReference type="SUPFAM" id="SSF46689">
    <property type="entry name" value="Homeodomain-like"/>
    <property type="match status" value="1"/>
</dbReference>